<proteinExistence type="predicted"/>
<dbReference type="AlphaFoldDB" id="A0AAV0XWZ5"/>
<evidence type="ECO:0000313" key="1">
    <source>
        <dbReference type="EMBL" id="CAI6372258.1"/>
    </source>
</evidence>
<keyword evidence="2" id="KW-1185">Reference proteome</keyword>
<name>A0AAV0XWZ5_9HEMI</name>
<gene>
    <name evidence="1" type="ORF">MEUPH1_LOCUS26157</name>
</gene>
<dbReference type="EMBL" id="CARXXK010001029">
    <property type="protein sequence ID" value="CAI6372258.1"/>
    <property type="molecule type" value="Genomic_DNA"/>
</dbReference>
<reference evidence="1 2" key="1">
    <citation type="submission" date="2023-01" db="EMBL/GenBank/DDBJ databases">
        <authorList>
            <person name="Whitehead M."/>
        </authorList>
    </citation>
    <scope>NUCLEOTIDE SEQUENCE [LARGE SCALE GENOMIC DNA]</scope>
</reference>
<organism evidence="1 2">
    <name type="scientific">Macrosiphum euphorbiae</name>
    <name type="common">potato aphid</name>
    <dbReference type="NCBI Taxonomy" id="13131"/>
    <lineage>
        <taxon>Eukaryota</taxon>
        <taxon>Metazoa</taxon>
        <taxon>Ecdysozoa</taxon>
        <taxon>Arthropoda</taxon>
        <taxon>Hexapoda</taxon>
        <taxon>Insecta</taxon>
        <taxon>Pterygota</taxon>
        <taxon>Neoptera</taxon>
        <taxon>Paraneoptera</taxon>
        <taxon>Hemiptera</taxon>
        <taxon>Sternorrhyncha</taxon>
        <taxon>Aphidomorpha</taxon>
        <taxon>Aphidoidea</taxon>
        <taxon>Aphididae</taxon>
        <taxon>Macrosiphini</taxon>
        <taxon>Macrosiphum</taxon>
    </lineage>
</organism>
<protein>
    <recommendedName>
        <fullName evidence="3">Transposase</fullName>
    </recommendedName>
</protein>
<accession>A0AAV0XWZ5</accession>
<evidence type="ECO:0000313" key="2">
    <source>
        <dbReference type="Proteomes" id="UP001160148"/>
    </source>
</evidence>
<sequence length="74" mass="8235">MLTIDEFGAGCPEVFCISNRIDSIAISQFFKSVKGKMGLIPAKILMSDDAPTYINSWTKIMGKPQHHLICKLAY</sequence>
<comment type="caution">
    <text evidence="1">The sequence shown here is derived from an EMBL/GenBank/DDBJ whole genome shotgun (WGS) entry which is preliminary data.</text>
</comment>
<evidence type="ECO:0008006" key="3">
    <source>
        <dbReference type="Google" id="ProtNLM"/>
    </source>
</evidence>
<dbReference type="Proteomes" id="UP001160148">
    <property type="component" value="Unassembled WGS sequence"/>
</dbReference>